<name>J3S671_BETVV</name>
<reference evidence="1" key="1">
    <citation type="submission" date="2011-08" db="EMBL/GenBank/DDBJ databases">
        <authorList>
            <person name="Xu D.-C."/>
            <person name="Zhang C.-L."/>
        </authorList>
    </citation>
    <scope>NUCLEOTIDE SEQUENCE</scope>
</reference>
<keyword evidence="1" id="KW-0808">Transferase</keyword>
<evidence type="ECO:0000313" key="1">
    <source>
        <dbReference type="EMBL" id="AFK13847.1"/>
    </source>
</evidence>
<sequence>MKAKRQNDGKREDKRWMLTSPSSFPMIGKNVAAKKGRLEDFHRRRRWMRERVENESGVRVETREGGLSSVAKDLVGEECTSDEVWSTVKFMYPMKCPGPDGIQLAYFQKKNGVLWEAMVESVKVIMDTSWEFGIAIHSNNLRKGDYSLMLQKTTNNIRGWQAKLINIVGRCTLMNQF</sequence>
<protein>
    <submittedName>
        <fullName evidence="1">LINE retrotransposon reverse transcriptase</fullName>
    </submittedName>
</protein>
<dbReference type="AlphaFoldDB" id="J3S671"/>
<organism evidence="1">
    <name type="scientific">Beta vulgaris subsp. vulgaris</name>
    <name type="common">Beet</name>
    <dbReference type="NCBI Taxonomy" id="3555"/>
    <lineage>
        <taxon>Eukaryota</taxon>
        <taxon>Viridiplantae</taxon>
        <taxon>Streptophyta</taxon>
        <taxon>Embryophyta</taxon>
        <taxon>Tracheophyta</taxon>
        <taxon>Spermatophyta</taxon>
        <taxon>Magnoliopsida</taxon>
        <taxon>eudicotyledons</taxon>
        <taxon>Gunneridae</taxon>
        <taxon>Pentapetalae</taxon>
        <taxon>Caryophyllales</taxon>
        <taxon>Chenopodiaceae</taxon>
        <taxon>Betoideae</taxon>
        <taxon>Beta</taxon>
    </lineage>
</organism>
<dbReference type="EMBL" id="JN606071">
    <property type="protein sequence ID" value="AFK13847.1"/>
    <property type="molecule type" value="Genomic_DNA"/>
</dbReference>
<keyword evidence="1" id="KW-0695">RNA-directed DNA polymerase</keyword>
<proteinExistence type="predicted"/>
<accession>J3S671</accession>
<keyword evidence="1" id="KW-0548">Nucleotidyltransferase</keyword>
<dbReference type="GO" id="GO:0003964">
    <property type="term" value="F:RNA-directed DNA polymerase activity"/>
    <property type="evidence" value="ECO:0007669"/>
    <property type="project" value="UniProtKB-KW"/>
</dbReference>